<organism evidence="2 3">
    <name type="scientific">Turnera subulata</name>
    <dbReference type="NCBI Taxonomy" id="218843"/>
    <lineage>
        <taxon>Eukaryota</taxon>
        <taxon>Viridiplantae</taxon>
        <taxon>Streptophyta</taxon>
        <taxon>Embryophyta</taxon>
        <taxon>Tracheophyta</taxon>
        <taxon>Spermatophyta</taxon>
        <taxon>Magnoliopsida</taxon>
        <taxon>eudicotyledons</taxon>
        <taxon>Gunneridae</taxon>
        <taxon>Pentapetalae</taxon>
        <taxon>rosids</taxon>
        <taxon>fabids</taxon>
        <taxon>Malpighiales</taxon>
        <taxon>Passifloraceae</taxon>
        <taxon>Turnera</taxon>
    </lineage>
</organism>
<sequence>MVFITCICMPHPSLHCLFLASPKPKPFSSLAVNSAKQEEHPFLLNAKFGFSRPLPLPPNRRRLRSVCFFNSGKESNNNAKLQDDGLELAIFKRWDVPWQWDDVSLTSLACVVRFSFPGSFLLTGVAERAAIPFLGLKIEELSLDEKAEILFLDQSITTAVVLGVLYRIINTLQPHPEDVFCYNLREPLNLQKGWLLWAGIGFACTVLASALTGIAMSIFNSEAQQQETDTLVRLLPLIGSSTIRTACLVGVTGVLAPILEETVFRGFFMVSLTKWCGFPSVF</sequence>
<evidence type="ECO:0000313" key="3">
    <source>
        <dbReference type="Proteomes" id="UP001141552"/>
    </source>
</evidence>
<accession>A0A9Q0J4T8</accession>
<keyword evidence="1" id="KW-0812">Transmembrane</keyword>
<dbReference type="PANTHER" id="PTHR43592">
    <property type="entry name" value="CAAX AMINO TERMINAL PROTEASE"/>
    <property type="match status" value="1"/>
</dbReference>
<keyword evidence="1" id="KW-1133">Transmembrane helix</keyword>
<keyword evidence="1" id="KW-0472">Membrane</keyword>
<dbReference type="PANTHER" id="PTHR43592:SF15">
    <property type="entry name" value="CAAX AMINO TERMINAL PROTEASE FAMILY PROTEIN"/>
    <property type="match status" value="1"/>
</dbReference>
<proteinExistence type="predicted"/>
<gene>
    <name evidence="2" type="ORF">Tsubulata_029310</name>
</gene>
<keyword evidence="3" id="KW-1185">Reference proteome</keyword>
<dbReference type="OrthoDB" id="548974at2759"/>
<dbReference type="EMBL" id="JAKUCV010005841">
    <property type="protein sequence ID" value="KAJ4829636.1"/>
    <property type="molecule type" value="Genomic_DNA"/>
</dbReference>
<protein>
    <submittedName>
        <fullName evidence="2">Uncharacterized protein</fullName>
    </submittedName>
</protein>
<feature type="transmembrane region" description="Helical" evidence="1">
    <location>
        <begin position="231"/>
        <end position="259"/>
    </location>
</feature>
<feature type="transmembrane region" description="Helical" evidence="1">
    <location>
        <begin position="194"/>
        <end position="219"/>
    </location>
</feature>
<evidence type="ECO:0000256" key="1">
    <source>
        <dbReference type="SAM" id="Phobius"/>
    </source>
</evidence>
<reference evidence="2" key="1">
    <citation type="submission" date="2022-02" db="EMBL/GenBank/DDBJ databases">
        <authorList>
            <person name="Henning P.M."/>
            <person name="McCubbin A.G."/>
            <person name="Shore J.S."/>
        </authorList>
    </citation>
    <scope>NUCLEOTIDE SEQUENCE</scope>
    <source>
        <strain evidence="2">F60SS</strain>
        <tissue evidence="2">Leaves</tissue>
    </source>
</reference>
<name>A0A9Q0J4T8_9ROSI</name>
<reference evidence="2" key="2">
    <citation type="journal article" date="2023" name="Plants (Basel)">
        <title>Annotation of the Turnera subulata (Passifloraceae) Draft Genome Reveals the S-Locus Evolved after the Divergence of Turneroideae from Passifloroideae in a Stepwise Manner.</title>
        <authorList>
            <person name="Henning P.M."/>
            <person name="Roalson E.H."/>
            <person name="Mir W."/>
            <person name="McCubbin A.G."/>
            <person name="Shore J.S."/>
        </authorList>
    </citation>
    <scope>NUCLEOTIDE SEQUENCE</scope>
    <source>
        <strain evidence="2">F60SS</strain>
    </source>
</reference>
<dbReference type="Proteomes" id="UP001141552">
    <property type="component" value="Unassembled WGS sequence"/>
</dbReference>
<dbReference type="AlphaFoldDB" id="A0A9Q0J4T8"/>
<evidence type="ECO:0000313" key="2">
    <source>
        <dbReference type="EMBL" id="KAJ4829636.1"/>
    </source>
</evidence>
<comment type="caution">
    <text evidence="2">The sequence shown here is derived from an EMBL/GenBank/DDBJ whole genome shotgun (WGS) entry which is preliminary data.</text>
</comment>